<sequence>MKYNCEICNYETDDKSNFNKHLNSKAHAKKNTGIHNININVNKMLPSKFQCPICLKFYSSVSSLSRHKNKYCTGEILTEDAKLKLEKEFDAKLKQKELEIELKYSKQIIEEMKTEKQQLQKDNNELKQYIKTVKPTTVNISVKKLIQQNYPNAPHLAMLENYSVIHEDIDFTSDLIYYYKKNKLNAYLGDIIIKYYKKEDPKEQSLWSTDSSRLKYIIKELIASKKSMWSEDDKGLKINKHIIKPLLKYICDYCYDIINVLHEEIYEATAKECIEINKKQSYLSEIREQILNGQLKDAVNKYIAPSFKYNNDKLVAFE</sequence>
<gene>
    <name evidence="4" type="ORF">Klosneuvirus_3_311</name>
</gene>
<evidence type="ECO:0000313" key="4">
    <source>
        <dbReference type="EMBL" id="ARF12176.1"/>
    </source>
</evidence>
<reference evidence="4" key="1">
    <citation type="journal article" date="2017" name="Science">
        <title>Giant viruses with an expanded complement of translation system components.</title>
        <authorList>
            <person name="Schulz F."/>
            <person name="Yutin N."/>
            <person name="Ivanova N.N."/>
            <person name="Ortega D.R."/>
            <person name="Lee T.K."/>
            <person name="Vierheilig J."/>
            <person name="Daims H."/>
            <person name="Horn M."/>
            <person name="Wagner M."/>
            <person name="Jensen G.J."/>
            <person name="Kyrpides N.C."/>
            <person name="Koonin E.V."/>
            <person name="Woyke T."/>
        </authorList>
    </citation>
    <scope>NUCLEOTIDE SEQUENCE</scope>
    <source>
        <strain evidence="4">KNV1</strain>
    </source>
</reference>
<organism evidence="4">
    <name type="scientific">Klosneuvirus KNV1</name>
    <dbReference type="NCBI Taxonomy" id="1977640"/>
    <lineage>
        <taxon>Viruses</taxon>
        <taxon>Varidnaviria</taxon>
        <taxon>Bamfordvirae</taxon>
        <taxon>Nucleocytoviricota</taxon>
        <taxon>Megaviricetes</taxon>
        <taxon>Imitervirales</taxon>
        <taxon>Mimiviridae</taxon>
        <taxon>Klosneuvirinae</taxon>
        <taxon>Klosneuvirus</taxon>
    </lineage>
</organism>
<keyword evidence="2" id="KW-0175">Coiled coil</keyword>
<dbReference type="Gene3D" id="3.30.160.60">
    <property type="entry name" value="Classic Zinc Finger"/>
    <property type="match status" value="1"/>
</dbReference>
<protein>
    <recommendedName>
        <fullName evidence="3">C2H2-type domain-containing protein</fullName>
    </recommendedName>
</protein>
<dbReference type="EMBL" id="KY684110">
    <property type="protein sequence ID" value="ARF12176.1"/>
    <property type="molecule type" value="Genomic_DNA"/>
</dbReference>
<dbReference type="InterPro" id="IPR013087">
    <property type="entry name" value="Znf_C2H2_type"/>
</dbReference>
<keyword evidence="1" id="KW-0479">Metal-binding</keyword>
<feature type="domain" description="C2H2-type" evidence="3">
    <location>
        <begin position="49"/>
        <end position="75"/>
    </location>
</feature>
<keyword evidence="1" id="KW-0862">Zinc</keyword>
<evidence type="ECO:0000256" key="2">
    <source>
        <dbReference type="SAM" id="Coils"/>
    </source>
</evidence>
<keyword evidence="1" id="KW-0863">Zinc-finger</keyword>
<feature type="coiled-coil region" evidence="2">
    <location>
        <begin position="95"/>
        <end position="132"/>
    </location>
</feature>
<feature type="domain" description="C2H2-type" evidence="3">
    <location>
        <begin position="3"/>
        <end position="32"/>
    </location>
</feature>
<dbReference type="SMART" id="SM00355">
    <property type="entry name" value="ZnF_C2H2"/>
    <property type="match status" value="2"/>
</dbReference>
<name>A0A1V0SKD5_9VIRU</name>
<evidence type="ECO:0000259" key="3">
    <source>
        <dbReference type="PROSITE" id="PS50157"/>
    </source>
</evidence>
<accession>A0A1V0SKD5</accession>
<dbReference type="Pfam" id="PF12874">
    <property type="entry name" value="zf-met"/>
    <property type="match status" value="1"/>
</dbReference>
<dbReference type="PROSITE" id="PS50157">
    <property type="entry name" value="ZINC_FINGER_C2H2_2"/>
    <property type="match status" value="2"/>
</dbReference>
<proteinExistence type="predicted"/>
<dbReference type="GO" id="GO:0008270">
    <property type="term" value="F:zinc ion binding"/>
    <property type="evidence" value="ECO:0007669"/>
    <property type="project" value="UniProtKB-KW"/>
</dbReference>
<evidence type="ECO:0000256" key="1">
    <source>
        <dbReference type="PROSITE-ProRule" id="PRU00042"/>
    </source>
</evidence>